<keyword evidence="3" id="KW-1185">Reference proteome</keyword>
<feature type="region of interest" description="Disordered" evidence="1">
    <location>
        <begin position="44"/>
        <end position="69"/>
    </location>
</feature>
<evidence type="ECO:0000313" key="2">
    <source>
        <dbReference type="EMBL" id="CDJ45504.1"/>
    </source>
</evidence>
<dbReference type="EMBL" id="HG678311">
    <property type="protein sequence ID" value="CDJ45504.1"/>
    <property type="molecule type" value="Genomic_DNA"/>
</dbReference>
<protein>
    <submittedName>
        <fullName evidence="2">Uncharacterized protein</fullName>
    </submittedName>
</protein>
<reference evidence="2" key="2">
    <citation type="submission" date="2013-10" db="EMBL/GenBank/DDBJ databases">
        <authorList>
            <person name="Aslett M."/>
        </authorList>
    </citation>
    <scope>NUCLEOTIDE SEQUENCE [LARGE SCALE GENOMIC DNA]</scope>
    <source>
        <strain evidence="2">Houghton</strain>
    </source>
</reference>
<reference evidence="2" key="1">
    <citation type="submission" date="2013-10" db="EMBL/GenBank/DDBJ databases">
        <title>Genomic analysis of the causative agents of coccidiosis in chickens.</title>
        <authorList>
            <person name="Reid A.J."/>
            <person name="Blake D."/>
            <person name="Billington K."/>
            <person name="Browne H."/>
            <person name="Dunn M."/>
            <person name="Hung S."/>
            <person name="Kawahara F."/>
            <person name="Miranda-Saavedra D."/>
            <person name="Mourier T."/>
            <person name="Nagra H."/>
            <person name="Otto T.D."/>
            <person name="Rawlings N."/>
            <person name="Sanchez A."/>
            <person name="Sanders M."/>
            <person name="Subramaniam C."/>
            <person name="Tay Y."/>
            <person name="Dear P."/>
            <person name="Doerig C."/>
            <person name="Gruber A."/>
            <person name="Parkinson J."/>
            <person name="Shirley M."/>
            <person name="Wan K.L."/>
            <person name="Berriman M."/>
            <person name="Tomley F."/>
            <person name="Pain A."/>
        </authorList>
    </citation>
    <scope>NUCLEOTIDE SEQUENCE [LARGE SCALE GENOMIC DNA]</scope>
    <source>
        <strain evidence="2">Houghton</strain>
    </source>
</reference>
<feature type="compositionally biased region" description="Acidic residues" evidence="1">
    <location>
        <begin position="1"/>
        <end position="12"/>
    </location>
</feature>
<dbReference type="VEuPathDB" id="ToxoDB:ETH2_1509600"/>
<dbReference type="VEuPathDB" id="ToxoDB:ETH_00018185"/>
<feature type="region of interest" description="Disordered" evidence="1">
    <location>
        <begin position="1"/>
        <end position="26"/>
    </location>
</feature>
<dbReference type="RefSeq" id="XP_013236250.1">
    <property type="nucleotide sequence ID" value="XM_013380796.1"/>
</dbReference>
<sequence length="140" mass="15184">MIDEFEYGEDSGEGSSSSAEESEKKETAAVAAAAFVCLKETLAASSSNSEGGESGDEEEEDDSVVDPKGWRAFRPRLRAMLEPQQLQHIEHLEATLQKMPERAQGPEAVAELESIVGRYIRRACAAGMPKSPDDLVIIDL</sequence>
<dbReference type="OrthoDB" id="10588605at2759"/>
<feature type="compositionally biased region" description="Acidic residues" evidence="1">
    <location>
        <begin position="53"/>
        <end position="64"/>
    </location>
</feature>
<evidence type="ECO:0000256" key="1">
    <source>
        <dbReference type="SAM" id="MobiDB-lite"/>
    </source>
</evidence>
<organism evidence="2 3">
    <name type="scientific">Eimeria tenella</name>
    <name type="common">Coccidian parasite</name>
    <dbReference type="NCBI Taxonomy" id="5802"/>
    <lineage>
        <taxon>Eukaryota</taxon>
        <taxon>Sar</taxon>
        <taxon>Alveolata</taxon>
        <taxon>Apicomplexa</taxon>
        <taxon>Conoidasida</taxon>
        <taxon>Coccidia</taxon>
        <taxon>Eucoccidiorida</taxon>
        <taxon>Eimeriorina</taxon>
        <taxon>Eimeriidae</taxon>
        <taxon>Eimeria</taxon>
    </lineage>
</organism>
<name>U6LAE1_EIMTE</name>
<evidence type="ECO:0000313" key="3">
    <source>
        <dbReference type="Proteomes" id="UP000030747"/>
    </source>
</evidence>
<accession>U6LAE1</accession>
<proteinExistence type="predicted"/>
<gene>
    <name evidence="2" type="ORF">ETH_00018185</name>
</gene>
<dbReference type="GeneID" id="25252775"/>
<dbReference type="AlphaFoldDB" id="U6LAE1"/>
<dbReference type="Proteomes" id="UP000030747">
    <property type="component" value="Unassembled WGS sequence"/>
</dbReference>
<feature type="non-terminal residue" evidence="2">
    <location>
        <position position="140"/>
    </location>
</feature>